<dbReference type="Proteomes" id="UP000569329">
    <property type="component" value="Unassembled WGS sequence"/>
</dbReference>
<dbReference type="EMBL" id="JACGWZ010000001">
    <property type="protein sequence ID" value="MBA8823057.1"/>
    <property type="molecule type" value="Genomic_DNA"/>
</dbReference>
<keyword evidence="5" id="KW-1185">Reference proteome</keyword>
<dbReference type="GO" id="GO:0000976">
    <property type="term" value="F:transcription cis-regulatory region binding"/>
    <property type="evidence" value="ECO:0007669"/>
    <property type="project" value="TreeGrafter"/>
</dbReference>
<dbReference type="InterPro" id="IPR009057">
    <property type="entry name" value="Homeodomain-like_sf"/>
</dbReference>
<evidence type="ECO:0000256" key="2">
    <source>
        <dbReference type="PROSITE-ProRule" id="PRU00335"/>
    </source>
</evidence>
<gene>
    <name evidence="4" type="ORF">FHX42_000386</name>
</gene>
<dbReference type="PANTHER" id="PTHR30055:SF146">
    <property type="entry name" value="HTH-TYPE TRANSCRIPTIONAL DUAL REGULATOR CECR"/>
    <property type="match status" value="1"/>
</dbReference>
<name>A0A839DUI4_9PSEU</name>
<dbReference type="PROSITE" id="PS50977">
    <property type="entry name" value="HTH_TETR_2"/>
    <property type="match status" value="1"/>
</dbReference>
<keyword evidence="1 2" id="KW-0238">DNA-binding</keyword>
<protein>
    <submittedName>
        <fullName evidence="4">AcrR family transcriptional regulator</fullName>
    </submittedName>
</protein>
<dbReference type="PANTHER" id="PTHR30055">
    <property type="entry name" value="HTH-TYPE TRANSCRIPTIONAL REGULATOR RUTR"/>
    <property type="match status" value="1"/>
</dbReference>
<sequence length="194" mass="20791">MSVWSLTMRADSRSTAEERRRTVIHSAVTVFARSGYATSPVTRVADHAGISSAYVMKLFPRKVDLFVAAIDDCYDRIVDVLEKAADEAGHAEATEVLDRMGARYAELIADRDLLLLQVQALATTQTPEVAAAVREGVGRITSLATSRAGADASQAQEFVARGQLCHLLTAVDAFDTDADWAAALTTGIRHGPAS</sequence>
<proteinExistence type="predicted"/>
<dbReference type="AlphaFoldDB" id="A0A839DUI4"/>
<organism evidence="4 5">
    <name type="scientific">Halosaccharopolyspora lacisalsi</name>
    <dbReference type="NCBI Taxonomy" id="1000566"/>
    <lineage>
        <taxon>Bacteria</taxon>
        <taxon>Bacillati</taxon>
        <taxon>Actinomycetota</taxon>
        <taxon>Actinomycetes</taxon>
        <taxon>Pseudonocardiales</taxon>
        <taxon>Pseudonocardiaceae</taxon>
        <taxon>Halosaccharopolyspora</taxon>
    </lineage>
</organism>
<feature type="domain" description="HTH tetR-type" evidence="3">
    <location>
        <begin position="17"/>
        <end position="77"/>
    </location>
</feature>
<reference evidence="4 5" key="1">
    <citation type="submission" date="2020-07" db="EMBL/GenBank/DDBJ databases">
        <title>Sequencing the genomes of 1000 actinobacteria strains.</title>
        <authorList>
            <person name="Klenk H.-P."/>
        </authorList>
    </citation>
    <scope>NUCLEOTIDE SEQUENCE [LARGE SCALE GENOMIC DNA]</scope>
    <source>
        <strain evidence="4 5">DSM 45975</strain>
    </source>
</reference>
<dbReference type="InterPro" id="IPR050109">
    <property type="entry name" value="HTH-type_TetR-like_transc_reg"/>
</dbReference>
<evidence type="ECO:0000313" key="4">
    <source>
        <dbReference type="EMBL" id="MBA8823057.1"/>
    </source>
</evidence>
<evidence type="ECO:0000259" key="3">
    <source>
        <dbReference type="PROSITE" id="PS50977"/>
    </source>
</evidence>
<comment type="caution">
    <text evidence="4">The sequence shown here is derived from an EMBL/GenBank/DDBJ whole genome shotgun (WGS) entry which is preliminary data.</text>
</comment>
<accession>A0A839DUI4</accession>
<dbReference type="SUPFAM" id="SSF46689">
    <property type="entry name" value="Homeodomain-like"/>
    <property type="match status" value="1"/>
</dbReference>
<dbReference type="Pfam" id="PF00440">
    <property type="entry name" value="TetR_N"/>
    <property type="match status" value="1"/>
</dbReference>
<dbReference type="Gene3D" id="1.10.357.10">
    <property type="entry name" value="Tetracycline Repressor, domain 2"/>
    <property type="match status" value="1"/>
</dbReference>
<evidence type="ECO:0000313" key="5">
    <source>
        <dbReference type="Proteomes" id="UP000569329"/>
    </source>
</evidence>
<evidence type="ECO:0000256" key="1">
    <source>
        <dbReference type="ARBA" id="ARBA00023125"/>
    </source>
</evidence>
<dbReference type="InterPro" id="IPR001647">
    <property type="entry name" value="HTH_TetR"/>
</dbReference>
<dbReference type="GO" id="GO:0003700">
    <property type="term" value="F:DNA-binding transcription factor activity"/>
    <property type="evidence" value="ECO:0007669"/>
    <property type="project" value="TreeGrafter"/>
</dbReference>
<feature type="DNA-binding region" description="H-T-H motif" evidence="2">
    <location>
        <begin position="40"/>
        <end position="59"/>
    </location>
</feature>